<feature type="domain" description="Rhodanese" evidence="12">
    <location>
        <begin position="406"/>
        <end position="486"/>
    </location>
</feature>
<name>A0ABT3A3U7_9ALTE</name>
<keyword evidence="2 11" id="KW-0963">Cytoplasm</keyword>
<dbReference type="NCBIfam" id="TIGR00342">
    <property type="entry name" value="tRNA uracil 4-sulfurtransferase ThiI"/>
    <property type="match status" value="1"/>
</dbReference>
<dbReference type="InterPro" id="IPR049962">
    <property type="entry name" value="THUMP_ThiI"/>
</dbReference>
<dbReference type="PANTHER" id="PTHR43209">
    <property type="entry name" value="TRNA SULFURTRANSFERASE"/>
    <property type="match status" value="1"/>
</dbReference>
<dbReference type="PANTHER" id="PTHR43209:SF1">
    <property type="entry name" value="TRNA SULFURTRANSFERASE"/>
    <property type="match status" value="1"/>
</dbReference>
<evidence type="ECO:0000256" key="10">
    <source>
        <dbReference type="ARBA" id="ARBA00023284"/>
    </source>
</evidence>
<dbReference type="Pfam" id="PF22025">
    <property type="entry name" value="ThiI_fer"/>
    <property type="match status" value="1"/>
</dbReference>
<feature type="binding site" evidence="11">
    <location>
        <position position="289"/>
    </location>
    <ligand>
        <name>ATP</name>
        <dbReference type="ChEBI" id="CHEBI:30616"/>
    </ligand>
</feature>
<evidence type="ECO:0000256" key="2">
    <source>
        <dbReference type="ARBA" id="ARBA00022490"/>
    </source>
</evidence>
<dbReference type="RefSeq" id="WP_263710413.1">
    <property type="nucleotide sequence ID" value="NZ_JAOWKX010000001.1"/>
</dbReference>
<dbReference type="SUPFAM" id="SSF143437">
    <property type="entry name" value="THUMP domain-like"/>
    <property type="match status" value="1"/>
</dbReference>
<reference evidence="14 15" key="1">
    <citation type="submission" date="2022-10" db="EMBL/GenBank/DDBJ databases">
        <title>Aestuariibacter sp. AA17 isolated from Montipora capitata coral fragment.</title>
        <authorList>
            <person name="Emsley S.A."/>
            <person name="Pfannmuller K.M."/>
            <person name="Loughran R.M."/>
            <person name="Shlafstein M."/>
            <person name="Papke E."/>
            <person name="Saw J.H."/>
            <person name="Ushijima B."/>
            <person name="Videau P."/>
        </authorList>
    </citation>
    <scope>NUCLEOTIDE SEQUENCE [LARGE SCALE GENOMIC DNA]</scope>
    <source>
        <strain evidence="14 15">AA17</strain>
    </source>
</reference>
<gene>
    <name evidence="11 14" type="primary">thiI</name>
    <name evidence="14" type="ORF">OE749_00690</name>
</gene>
<dbReference type="Gene3D" id="3.30.2130.30">
    <property type="match status" value="1"/>
</dbReference>
<dbReference type="InterPro" id="IPR049961">
    <property type="entry name" value="ThiI_N"/>
</dbReference>
<evidence type="ECO:0000259" key="12">
    <source>
        <dbReference type="PROSITE" id="PS50206"/>
    </source>
</evidence>
<evidence type="ECO:0000313" key="15">
    <source>
        <dbReference type="Proteomes" id="UP001652504"/>
    </source>
</evidence>
<dbReference type="InterPro" id="IPR054173">
    <property type="entry name" value="ThiI_fer"/>
</dbReference>
<keyword evidence="8 11" id="KW-0784">Thiamine biosynthesis</keyword>
<dbReference type="HAMAP" id="MF_00021">
    <property type="entry name" value="ThiI"/>
    <property type="match status" value="1"/>
</dbReference>
<dbReference type="EMBL" id="JAOWKX010000001">
    <property type="protein sequence ID" value="MCV2883209.1"/>
    <property type="molecule type" value="Genomic_DNA"/>
</dbReference>
<keyword evidence="4 11" id="KW-0808">Transferase</keyword>
<keyword evidence="10 11" id="KW-0676">Redox-active center</keyword>
<evidence type="ECO:0000256" key="7">
    <source>
        <dbReference type="ARBA" id="ARBA00022884"/>
    </source>
</evidence>
<feature type="binding site" evidence="11">
    <location>
        <begin position="185"/>
        <end position="186"/>
    </location>
    <ligand>
        <name>ATP</name>
        <dbReference type="ChEBI" id="CHEBI:30616"/>
    </ligand>
</feature>
<dbReference type="EC" id="2.8.1.4" evidence="11"/>
<dbReference type="PROSITE" id="PS51165">
    <property type="entry name" value="THUMP"/>
    <property type="match status" value="1"/>
</dbReference>
<dbReference type="Gene3D" id="3.40.250.10">
    <property type="entry name" value="Rhodanese-like domain"/>
    <property type="match status" value="1"/>
</dbReference>
<comment type="catalytic activity">
    <reaction evidence="11">
        <text>[ThiI sulfur-carrier protein]-S-sulfanyl-L-cysteine + a uridine in tRNA + 2 reduced [2Fe-2S]-[ferredoxin] + ATP + H(+) = [ThiI sulfur-carrier protein]-L-cysteine + a 4-thiouridine in tRNA + 2 oxidized [2Fe-2S]-[ferredoxin] + AMP + diphosphate</text>
        <dbReference type="Rhea" id="RHEA:24176"/>
        <dbReference type="Rhea" id="RHEA-COMP:10000"/>
        <dbReference type="Rhea" id="RHEA-COMP:10001"/>
        <dbReference type="Rhea" id="RHEA-COMP:13337"/>
        <dbReference type="Rhea" id="RHEA-COMP:13338"/>
        <dbReference type="Rhea" id="RHEA-COMP:13339"/>
        <dbReference type="Rhea" id="RHEA-COMP:13340"/>
        <dbReference type="ChEBI" id="CHEBI:15378"/>
        <dbReference type="ChEBI" id="CHEBI:29950"/>
        <dbReference type="ChEBI" id="CHEBI:30616"/>
        <dbReference type="ChEBI" id="CHEBI:33019"/>
        <dbReference type="ChEBI" id="CHEBI:33737"/>
        <dbReference type="ChEBI" id="CHEBI:33738"/>
        <dbReference type="ChEBI" id="CHEBI:61963"/>
        <dbReference type="ChEBI" id="CHEBI:65315"/>
        <dbReference type="ChEBI" id="CHEBI:136798"/>
        <dbReference type="ChEBI" id="CHEBI:456215"/>
        <dbReference type="EC" id="2.8.1.4"/>
    </reaction>
</comment>
<dbReference type="NCBIfam" id="TIGR04271">
    <property type="entry name" value="ThiI_C_thiazole"/>
    <property type="match status" value="1"/>
</dbReference>
<feature type="binding site" evidence="11">
    <location>
        <position position="267"/>
    </location>
    <ligand>
        <name>ATP</name>
        <dbReference type="ChEBI" id="CHEBI:30616"/>
    </ligand>
</feature>
<dbReference type="SMART" id="SM00981">
    <property type="entry name" value="THUMP"/>
    <property type="match status" value="1"/>
</dbReference>
<evidence type="ECO:0000256" key="8">
    <source>
        <dbReference type="ARBA" id="ARBA00022977"/>
    </source>
</evidence>
<keyword evidence="6 11" id="KW-0067">ATP-binding</keyword>
<dbReference type="CDD" id="cd00158">
    <property type="entry name" value="RHOD"/>
    <property type="match status" value="1"/>
</dbReference>
<comment type="catalytic activity">
    <reaction evidence="11">
        <text>[ThiS sulfur-carrier protein]-C-terminal Gly-Gly-AMP + S-sulfanyl-L-cysteinyl-[cysteine desulfurase] + AH2 = [ThiS sulfur-carrier protein]-C-terminal-Gly-aminoethanethioate + L-cysteinyl-[cysteine desulfurase] + A + AMP + 2 H(+)</text>
        <dbReference type="Rhea" id="RHEA:43340"/>
        <dbReference type="Rhea" id="RHEA-COMP:12157"/>
        <dbReference type="Rhea" id="RHEA-COMP:12158"/>
        <dbReference type="Rhea" id="RHEA-COMP:12910"/>
        <dbReference type="Rhea" id="RHEA-COMP:19908"/>
        <dbReference type="ChEBI" id="CHEBI:13193"/>
        <dbReference type="ChEBI" id="CHEBI:15378"/>
        <dbReference type="ChEBI" id="CHEBI:17499"/>
        <dbReference type="ChEBI" id="CHEBI:29950"/>
        <dbReference type="ChEBI" id="CHEBI:61963"/>
        <dbReference type="ChEBI" id="CHEBI:90618"/>
        <dbReference type="ChEBI" id="CHEBI:232372"/>
        <dbReference type="ChEBI" id="CHEBI:456215"/>
    </reaction>
</comment>
<protein>
    <recommendedName>
        <fullName evidence="11">tRNA sulfurtransferase</fullName>
        <ecNumber evidence="11">2.8.1.4</ecNumber>
    </recommendedName>
    <alternativeName>
        <fullName evidence="11">Sulfur carrier protein ThiS sulfurtransferase</fullName>
    </alternativeName>
    <alternativeName>
        <fullName evidence="11">Thiamine biosynthesis protein ThiI</fullName>
    </alternativeName>
    <alternativeName>
        <fullName evidence="11">tRNA 4-thiouridine synthase</fullName>
    </alternativeName>
</protein>
<dbReference type="SUPFAM" id="SSF52402">
    <property type="entry name" value="Adenine nucleotide alpha hydrolases-like"/>
    <property type="match status" value="1"/>
</dbReference>
<dbReference type="InterPro" id="IPR020536">
    <property type="entry name" value="ThiI_AANH"/>
</dbReference>
<evidence type="ECO:0000256" key="11">
    <source>
        <dbReference type="HAMAP-Rule" id="MF_00021"/>
    </source>
</evidence>
<keyword evidence="3 11" id="KW-0820">tRNA-binding</keyword>
<keyword evidence="5 11" id="KW-0547">Nucleotide-binding</keyword>
<comment type="pathway">
    <text evidence="11">Cofactor biosynthesis; thiamine diphosphate biosynthesis.</text>
</comment>
<dbReference type="InterPro" id="IPR036873">
    <property type="entry name" value="Rhodanese-like_dom_sf"/>
</dbReference>
<feature type="domain" description="THUMP" evidence="13">
    <location>
        <begin position="63"/>
        <end position="167"/>
    </location>
</feature>
<dbReference type="SUPFAM" id="SSF52821">
    <property type="entry name" value="Rhodanese/Cell cycle control phosphatase"/>
    <property type="match status" value="1"/>
</dbReference>
<keyword evidence="15" id="KW-1185">Reference proteome</keyword>
<comment type="function">
    <text evidence="11">Catalyzes the ATP-dependent transfer of a sulfur to tRNA to produce 4-thiouridine in position 8 of tRNAs, which functions as a near-UV photosensor. Also catalyzes the transfer of sulfur to the sulfur carrier protein ThiS, forming ThiS-thiocarboxylate. This is a step in the synthesis of thiazole, in the thiamine biosynthesis pathway. The sulfur is donated as persulfide by IscS.</text>
</comment>
<dbReference type="CDD" id="cd11716">
    <property type="entry name" value="THUMP_ThiI"/>
    <property type="match status" value="1"/>
</dbReference>
<feature type="disulfide bond" description="Redox-active" evidence="11">
    <location>
        <begin position="346"/>
        <end position="458"/>
    </location>
</feature>
<comment type="caution">
    <text evidence="11">Lacks conserved residue(s) required for the propagation of feature annotation.</text>
</comment>
<comment type="similarity">
    <text evidence="11">Belongs to the ThiI family.</text>
</comment>
<dbReference type="Gene3D" id="3.40.50.620">
    <property type="entry name" value="HUPs"/>
    <property type="match status" value="1"/>
</dbReference>
<evidence type="ECO:0000256" key="4">
    <source>
        <dbReference type="ARBA" id="ARBA00022679"/>
    </source>
</evidence>
<dbReference type="Pfam" id="PF02926">
    <property type="entry name" value="THUMP"/>
    <property type="match status" value="1"/>
</dbReference>
<keyword evidence="9 11" id="KW-1015">Disulfide bond</keyword>
<comment type="subcellular location">
    <subcellularLocation>
        <location evidence="1 11">Cytoplasm</location>
    </subcellularLocation>
</comment>
<dbReference type="InterPro" id="IPR050102">
    <property type="entry name" value="tRNA_sulfurtransferase_ThiI"/>
</dbReference>
<evidence type="ECO:0000256" key="3">
    <source>
        <dbReference type="ARBA" id="ARBA00022555"/>
    </source>
</evidence>
<dbReference type="CDD" id="cd01712">
    <property type="entry name" value="PPase_ThiI"/>
    <property type="match status" value="1"/>
</dbReference>
<dbReference type="InterPro" id="IPR004114">
    <property type="entry name" value="THUMP_dom"/>
</dbReference>
<evidence type="ECO:0000256" key="9">
    <source>
        <dbReference type="ARBA" id="ARBA00023157"/>
    </source>
</evidence>
<dbReference type="GO" id="GO:0140741">
    <property type="term" value="F:tRNA-uracil-4 sulfurtransferase activity"/>
    <property type="evidence" value="ECO:0007669"/>
    <property type="project" value="UniProtKB-EC"/>
</dbReference>
<sequence length="487" mass="54846">MKFIIKLHPEITIKSRSVRKRFTKLLESNIRLVIKQNELSVEVRNLYDKLVVMVNPSAQPHVAQLAEILRNIPGIEQALLVEESEYVDIDDIYQQVKAYWHDKLAGKSFAVRVKRKGKQTFSSTEVAAYVGGGLNQFCETGGVNLSKPDVVVSLEIDKDKLYIVKDQFKCLGGMPLPTQEDVVSLISGGFDSGVASYQMIKRGAKTHFCFFNLGGRDHEIGVKQVSYYLWKKFSSSHKVKFVAVDFEPVVTAILEHVDNGMMGVVLKRMMLRAAEQVADNLQINALVTGEALGQVSSQTMTNLHVIQQATNKLVLRPLICMDKSEIIDIARKIGTEDFAKTMPEYCGVISKNPTVRAVLEKVQEEEAKLPEDLIDRVVKAANVRDIRSIAKETEEEIREVESTASLPQGAVVLDIRAPEEEDANPLELDNIDVVHIPFFRLSTQFGDLDQSKDYYLYCERGVMSKLQTLLLHEQGFENVKVYRPNKK</sequence>
<feature type="binding site" evidence="11">
    <location>
        <position position="298"/>
    </location>
    <ligand>
        <name>ATP</name>
        <dbReference type="ChEBI" id="CHEBI:30616"/>
    </ligand>
</feature>
<evidence type="ECO:0000256" key="5">
    <source>
        <dbReference type="ARBA" id="ARBA00022741"/>
    </source>
</evidence>
<dbReference type="Proteomes" id="UP001652504">
    <property type="component" value="Unassembled WGS sequence"/>
</dbReference>
<dbReference type="PROSITE" id="PS50206">
    <property type="entry name" value="RHODANESE_3"/>
    <property type="match status" value="1"/>
</dbReference>
<evidence type="ECO:0000256" key="1">
    <source>
        <dbReference type="ARBA" id="ARBA00004496"/>
    </source>
</evidence>
<dbReference type="InterPro" id="IPR003720">
    <property type="entry name" value="tRNA_STrfase"/>
</dbReference>
<dbReference type="InterPro" id="IPR026340">
    <property type="entry name" value="THII_Thiazole_biosynth_dom"/>
</dbReference>
<proteinExistence type="inferred from homology"/>
<organism evidence="14 15">
    <name type="scientific">Fluctibacter corallii</name>
    <dbReference type="NCBI Taxonomy" id="2984329"/>
    <lineage>
        <taxon>Bacteria</taxon>
        <taxon>Pseudomonadati</taxon>
        <taxon>Pseudomonadota</taxon>
        <taxon>Gammaproteobacteria</taxon>
        <taxon>Alteromonadales</taxon>
        <taxon>Alteromonadaceae</taxon>
        <taxon>Fluctibacter</taxon>
    </lineage>
</organism>
<evidence type="ECO:0000259" key="13">
    <source>
        <dbReference type="PROSITE" id="PS51165"/>
    </source>
</evidence>
<evidence type="ECO:0000256" key="6">
    <source>
        <dbReference type="ARBA" id="ARBA00022840"/>
    </source>
</evidence>
<feature type="active site" description="Cysteine persulfide intermediate" evidence="11">
    <location>
        <position position="458"/>
    </location>
</feature>
<dbReference type="Pfam" id="PF02568">
    <property type="entry name" value="ThiI"/>
    <property type="match status" value="1"/>
</dbReference>
<comment type="caution">
    <text evidence="14">The sequence shown here is derived from an EMBL/GenBank/DDBJ whole genome shotgun (WGS) entry which is preliminary data.</text>
</comment>
<evidence type="ECO:0000313" key="14">
    <source>
        <dbReference type="EMBL" id="MCV2883209.1"/>
    </source>
</evidence>
<keyword evidence="7 11" id="KW-0694">RNA-binding</keyword>
<dbReference type="InterPro" id="IPR001763">
    <property type="entry name" value="Rhodanese-like_dom"/>
</dbReference>
<accession>A0ABT3A3U7</accession>
<dbReference type="InterPro" id="IPR014729">
    <property type="entry name" value="Rossmann-like_a/b/a_fold"/>
</dbReference>